<dbReference type="EC" id="2.7.13.3" evidence="2"/>
<dbReference type="PANTHER" id="PTHR45436:SF5">
    <property type="entry name" value="SENSOR HISTIDINE KINASE TRCS"/>
    <property type="match status" value="1"/>
</dbReference>
<accession>A0A2T3JNE7</accession>
<evidence type="ECO:0000256" key="2">
    <source>
        <dbReference type="ARBA" id="ARBA00012438"/>
    </source>
</evidence>
<gene>
    <name evidence="8" type="ORF">C9J12_04550</name>
</gene>
<proteinExistence type="predicted"/>
<dbReference type="SUPFAM" id="SSF55874">
    <property type="entry name" value="ATPase domain of HSP90 chaperone/DNA topoisomerase II/histidine kinase"/>
    <property type="match status" value="1"/>
</dbReference>
<dbReference type="SMART" id="SM00388">
    <property type="entry name" value="HisKA"/>
    <property type="match status" value="1"/>
</dbReference>
<protein>
    <recommendedName>
        <fullName evidence="2">histidine kinase</fullName>
        <ecNumber evidence="2">2.7.13.3</ecNumber>
    </recommendedName>
</protein>
<reference evidence="8 9" key="1">
    <citation type="submission" date="2018-01" db="EMBL/GenBank/DDBJ databases">
        <title>Whole genome sequencing of Histamine producing bacteria.</title>
        <authorList>
            <person name="Butler K."/>
        </authorList>
    </citation>
    <scope>NUCLEOTIDE SEQUENCE [LARGE SCALE GENOMIC DNA]</scope>
    <source>
        <strain evidence="8 9">JCM 12947</strain>
    </source>
</reference>
<dbReference type="PROSITE" id="PS50109">
    <property type="entry name" value="HIS_KIN"/>
    <property type="match status" value="1"/>
</dbReference>
<evidence type="ECO:0000256" key="5">
    <source>
        <dbReference type="ARBA" id="ARBA00022777"/>
    </source>
</evidence>
<evidence type="ECO:0000313" key="8">
    <source>
        <dbReference type="EMBL" id="PSU50597.1"/>
    </source>
</evidence>
<dbReference type="SUPFAM" id="SSF47384">
    <property type="entry name" value="Homodimeric domain of signal transducing histidine kinase"/>
    <property type="match status" value="1"/>
</dbReference>
<dbReference type="Proteomes" id="UP000240987">
    <property type="component" value="Unassembled WGS sequence"/>
</dbReference>
<evidence type="ECO:0000256" key="4">
    <source>
        <dbReference type="ARBA" id="ARBA00022679"/>
    </source>
</evidence>
<dbReference type="InterPro" id="IPR036097">
    <property type="entry name" value="HisK_dim/P_sf"/>
</dbReference>
<dbReference type="OrthoDB" id="9804645at2"/>
<dbReference type="GO" id="GO:0000155">
    <property type="term" value="F:phosphorelay sensor kinase activity"/>
    <property type="evidence" value="ECO:0007669"/>
    <property type="project" value="InterPro"/>
</dbReference>
<evidence type="ECO:0000256" key="3">
    <source>
        <dbReference type="ARBA" id="ARBA00022553"/>
    </source>
</evidence>
<keyword evidence="6" id="KW-1133">Transmembrane helix</keyword>
<dbReference type="InterPro" id="IPR050428">
    <property type="entry name" value="TCS_sensor_his_kinase"/>
</dbReference>
<keyword evidence="4" id="KW-0808">Transferase</keyword>
<dbReference type="RefSeq" id="WP_107241628.1">
    <property type="nucleotide sequence ID" value="NZ_PYMJ01000003.1"/>
</dbReference>
<keyword evidence="3" id="KW-0597">Phosphoprotein</keyword>
<sequence length="461" mass="52487">MNFKLRLLLLTCVWFSLSALLIGSLFFQQQATTEQRTQQGLHHELAAHMRDDNPLMEGTNYNPDALKSIFHTLMLLGPDFEIYFLDQQGNIRSHAAPEGKVQMGKVSLLPIKQFLAEKPFPILGDDPRLPEQQKVFSVAPISQFGSVIGYLYVVIGSEKHSLLTAQESYGPILMVLIASLVLLVGFSMATYFMVKRTLLTPMETVTRRLRLQAKDNFRLQPDFVQQVPELQPITAQFYQMAQYIQQQFLQLQQQETFRHEMLMQLSHDLKTPLSSVLGYLETWQLQAEKPNPLIDTAHRNAQKLAEQLHHQLQLARDKQPEPAPHFESVKLADIIYETAESVAIDAQRKHLSLNLNIADIAPITGDKQLLSRLFSNLLENAIRHAPNNSSIELTVIQPNKNKQHNQVEINISNRIEQNAPSGSLGLGTKIIQSILMLHNSQLLTQKKHDVFQQSFIFRISH</sequence>
<comment type="caution">
    <text evidence="8">The sequence shown here is derived from an EMBL/GenBank/DDBJ whole genome shotgun (WGS) entry which is preliminary data.</text>
</comment>
<dbReference type="Pfam" id="PF00512">
    <property type="entry name" value="HisKA"/>
    <property type="match status" value="1"/>
</dbReference>
<dbReference type="InterPro" id="IPR036890">
    <property type="entry name" value="HATPase_C_sf"/>
</dbReference>
<dbReference type="Gene3D" id="1.10.287.130">
    <property type="match status" value="1"/>
</dbReference>
<evidence type="ECO:0000256" key="1">
    <source>
        <dbReference type="ARBA" id="ARBA00000085"/>
    </source>
</evidence>
<dbReference type="AlphaFoldDB" id="A0A2T3JNE7"/>
<keyword evidence="9" id="KW-1185">Reference proteome</keyword>
<dbReference type="Gene3D" id="3.30.565.10">
    <property type="entry name" value="Histidine kinase-like ATPase, C-terminal domain"/>
    <property type="match status" value="1"/>
</dbReference>
<dbReference type="InterPro" id="IPR003661">
    <property type="entry name" value="HisK_dim/P_dom"/>
</dbReference>
<feature type="transmembrane region" description="Helical" evidence="6">
    <location>
        <begin position="169"/>
        <end position="194"/>
    </location>
</feature>
<dbReference type="PANTHER" id="PTHR45436">
    <property type="entry name" value="SENSOR HISTIDINE KINASE YKOH"/>
    <property type="match status" value="1"/>
</dbReference>
<organism evidence="8 9">
    <name type="scientific">Photobacterium frigidiphilum</name>
    <dbReference type="NCBI Taxonomy" id="264736"/>
    <lineage>
        <taxon>Bacteria</taxon>
        <taxon>Pseudomonadati</taxon>
        <taxon>Pseudomonadota</taxon>
        <taxon>Gammaproteobacteria</taxon>
        <taxon>Vibrionales</taxon>
        <taxon>Vibrionaceae</taxon>
        <taxon>Photobacterium</taxon>
    </lineage>
</organism>
<feature type="domain" description="Histidine kinase" evidence="7">
    <location>
        <begin position="264"/>
        <end position="461"/>
    </location>
</feature>
<name>A0A2T3JNE7_9GAMM</name>
<dbReference type="EMBL" id="PYMJ01000003">
    <property type="protein sequence ID" value="PSU50597.1"/>
    <property type="molecule type" value="Genomic_DNA"/>
</dbReference>
<comment type="catalytic activity">
    <reaction evidence="1">
        <text>ATP + protein L-histidine = ADP + protein N-phospho-L-histidine.</text>
        <dbReference type="EC" id="2.7.13.3"/>
    </reaction>
</comment>
<evidence type="ECO:0000256" key="6">
    <source>
        <dbReference type="SAM" id="Phobius"/>
    </source>
</evidence>
<dbReference type="InterPro" id="IPR005467">
    <property type="entry name" value="His_kinase_dom"/>
</dbReference>
<keyword evidence="6" id="KW-0472">Membrane</keyword>
<dbReference type="CDD" id="cd00082">
    <property type="entry name" value="HisKA"/>
    <property type="match status" value="1"/>
</dbReference>
<evidence type="ECO:0000313" key="9">
    <source>
        <dbReference type="Proteomes" id="UP000240987"/>
    </source>
</evidence>
<keyword evidence="6" id="KW-0812">Transmembrane</keyword>
<evidence type="ECO:0000259" key="7">
    <source>
        <dbReference type="PROSITE" id="PS50109"/>
    </source>
</evidence>
<dbReference type="Gene3D" id="6.10.340.10">
    <property type="match status" value="1"/>
</dbReference>
<keyword evidence="5 8" id="KW-0418">Kinase</keyword>